<dbReference type="EMBL" id="CM040455">
    <property type="protein sequence ID" value="MCI4375821.1"/>
    <property type="molecule type" value="Genomic_DNA"/>
</dbReference>
<sequence>MVLQGAAVSGKRFSQFSPGNVAGLGGSRPLWRPSEQLVRSFPVGSPLQGTTLAALAVPEVSLERLIPLVRLALQILVWSQGKLLSLRTVYIPGRLNMGADALSRQGPMPGEWRLHPEVVEQIWRMFGRAQVDLFATQETSHCPLWFSLTYPAPLGLDAMVQTWLRLCSAPGSSGESAPGRGPLAASSPVLAGPSMVLRPDFPSRRLSMGDSRQEGPPLTGGGASGLSAEVVETILQSRAPSTRKLYALKWKLFTSWCGDRRLDPVHCPVGTVLEFLQARLSAGLTHSTLKVYVVAIAACHAPLGGQSVGRHPLVTRFQRGALRLRPPVRSRVPPWDLAVVLKALCKPPFEPIEEISDRLLTLKTAFLLAISSLRRVGDLQALSVAPSYLDFAPGLAKAFLYPRAGYVPKVPSSAPWPVVLQAFCPPPFREPDHRKLNCTCPVRALDVYVHRAALWRRADQLLVCFGPPKRGLPATKQTLSRWIVEAISLAYESSGLPSPLGVKAHSTRGVAASKAFLAGVSMQDICNAAGWSTPLTFARRRPTSSLREMESETGTQTSSPSVSPTPPELTSAFDHASRFGTVIPNRIFVGGIDVKTNENDLRRFFSQYGTIKEVKIVIDRAGVSKGYGFVTFETPEDAQKILHDASADRLCFRDKRLNIGQAIRKQQVAMHCGYTVASPSPPLALPAPFGTMYLTTPTGYPYTYHNGVAYFHTPEPNTHPSHWPASHTVPGSPVMVAHSAPSFYTPQACHQHQGPSQCVNGHVPWAFPQVESSVPSNPSPLLYVQPAELMYHPVEPIENGCVQSAVPLMEAGVPEAYMDHIVQPPYQICLQSPLILPQGDGVKEQKFQPVRRGFSHSAVHLRPRYSRSPHYTHLRKDYRPDLHTSPPPASSPAQDVLK</sequence>
<name>A0ACC5WA17_PANGG</name>
<organism evidence="1 2">
    <name type="scientific">Pangasianodon gigas</name>
    <name type="common">Mekong giant catfish</name>
    <name type="synonym">Pangasius gigas</name>
    <dbReference type="NCBI Taxonomy" id="30993"/>
    <lineage>
        <taxon>Eukaryota</taxon>
        <taxon>Metazoa</taxon>
        <taxon>Chordata</taxon>
        <taxon>Craniata</taxon>
        <taxon>Vertebrata</taxon>
        <taxon>Euteleostomi</taxon>
        <taxon>Actinopterygii</taxon>
        <taxon>Neopterygii</taxon>
        <taxon>Teleostei</taxon>
        <taxon>Ostariophysi</taxon>
        <taxon>Siluriformes</taxon>
        <taxon>Pangasiidae</taxon>
        <taxon>Pangasianodon</taxon>
    </lineage>
</organism>
<comment type="caution">
    <text evidence="1">The sequence shown here is derived from an EMBL/GenBank/DDBJ whole genome shotgun (WGS) entry which is preliminary data.</text>
</comment>
<proteinExistence type="predicted"/>
<accession>A0ACC5WA17</accession>
<protein>
    <submittedName>
        <fullName evidence="1">Uncharacterized protein</fullName>
    </submittedName>
</protein>
<reference evidence="1 2" key="1">
    <citation type="journal article" date="2022" name="bioRxiv">
        <title>An ancient truncated duplication of the anti-Mullerian hormone receptor type 2 gene is a potential conserved master sex determinant in the Pangasiidae catfish family.</title>
        <authorList>
            <person name="Wen M."/>
            <person name="Pan Q."/>
            <person name="Jouanno E."/>
            <person name="Montfort J."/>
            <person name="Zahm M."/>
            <person name="Cabau C."/>
            <person name="Klopp C."/>
            <person name="Iampietro C."/>
            <person name="Roques C."/>
            <person name="Bouchez O."/>
            <person name="Castinel A."/>
            <person name="Donnadieu C."/>
            <person name="Parrinello H."/>
            <person name="Poncet C."/>
            <person name="Belmonte E."/>
            <person name="Gautier V."/>
            <person name="Avarre J.-C."/>
            <person name="Dugue R."/>
            <person name="Gustiano R."/>
            <person name="Ha T.T.T."/>
            <person name="Campet M."/>
            <person name="Sriphairoj K."/>
            <person name="Ribolli J."/>
            <person name="de Almeida F.L."/>
            <person name="Desvignes T."/>
            <person name="Postlethwait J.H."/>
            <person name="Bucao C.F."/>
            <person name="Robinson-Rechavi M."/>
            <person name="Bobe J."/>
            <person name="Herpin A."/>
            <person name="Guiguen Y."/>
        </authorList>
    </citation>
    <scope>NUCLEOTIDE SEQUENCE [LARGE SCALE GENOMIC DNA]</scope>
    <source>
        <strain evidence="1">YG-Dec2019</strain>
    </source>
</reference>
<gene>
    <name evidence="1" type="ORF">PGIGA_G00114210</name>
</gene>
<evidence type="ECO:0000313" key="2">
    <source>
        <dbReference type="Proteomes" id="UP000829447"/>
    </source>
</evidence>
<keyword evidence="2" id="KW-1185">Reference proteome</keyword>
<evidence type="ECO:0000313" key="1">
    <source>
        <dbReference type="EMBL" id="MCI4375821.1"/>
    </source>
</evidence>
<dbReference type="Proteomes" id="UP000829447">
    <property type="component" value="Linkage Group LG2"/>
</dbReference>